<keyword evidence="2" id="KW-1185">Reference proteome</keyword>
<comment type="caution">
    <text evidence="1">The sequence shown here is derived from an EMBL/GenBank/DDBJ whole genome shotgun (WGS) entry which is preliminary data.</text>
</comment>
<organism evidence="1 2">
    <name type="scientific">Almyronema epifaneia S1</name>
    <dbReference type="NCBI Taxonomy" id="2991925"/>
    <lineage>
        <taxon>Bacteria</taxon>
        <taxon>Bacillati</taxon>
        <taxon>Cyanobacteriota</taxon>
        <taxon>Cyanophyceae</taxon>
        <taxon>Nodosilineales</taxon>
        <taxon>Nodosilineaceae</taxon>
        <taxon>Almyronema</taxon>
        <taxon>Almyronema epifaneia</taxon>
    </lineage>
</organism>
<protein>
    <submittedName>
        <fullName evidence="1">Uncharacterized protein</fullName>
    </submittedName>
</protein>
<reference evidence="1 2" key="1">
    <citation type="submission" date="2024-10" db="EMBL/GenBank/DDBJ databases">
        <authorList>
            <person name="Ratan Roy A."/>
            <person name="Morales Sandoval P.H."/>
            <person name="De Los Santos Villalobos S."/>
            <person name="Chakraborty S."/>
            <person name="Mukherjee J."/>
        </authorList>
    </citation>
    <scope>NUCLEOTIDE SEQUENCE [LARGE SCALE GENOMIC DNA]</scope>
    <source>
        <strain evidence="1 2">S1</strain>
    </source>
</reference>
<evidence type="ECO:0000313" key="2">
    <source>
        <dbReference type="Proteomes" id="UP001600165"/>
    </source>
</evidence>
<gene>
    <name evidence="1" type="ORF">ACFVKH_19935</name>
</gene>
<dbReference type="Proteomes" id="UP001600165">
    <property type="component" value="Unassembled WGS sequence"/>
</dbReference>
<evidence type="ECO:0000313" key="1">
    <source>
        <dbReference type="EMBL" id="MFE4108554.1"/>
    </source>
</evidence>
<name>A0ABW6IKQ2_9CYAN</name>
<accession>A0ABW6IKQ2</accession>
<dbReference type="EMBL" id="JBHZOL010000115">
    <property type="protein sequence ID" value="MFE4108554.1"/>
    <property type="molecule type" value="Genomic_DNA"/>
</dbReference>
<dbReference type="RefSeq" id="WP_377968183.1">
    <property type="nucleotide sequence ID" value="NZ_JBHZOL010000115.1"/>
</dbReference>
<proteinExistence type="predicted"/>
<sequence>MENTEQTRKDPMVLSFELEEKLRSLIAAKESLAQHKQAVSQAKKIVGEKEEAVANFVGCHLDDVSFFFEEKHIIIRWDDEGCLLEVCISELIDVQKLCQNLAQSATSD</sequence>